<dbReference type="Gene3D" id="3.30.300.110">
    <property type="entry name" value="Met-10+ protein-like domains"/>
    <property type="match status" value="1"/>
</dbReference>
<dbReference type="PROSITE" id="PS51684">
    <property type="entry name" value="SAM_MT_TRM5_TYW2"/>
    <property type="match status" value="1"/>
</dbReference>
<dbReference type="GO" id="GO:0070901">
    <property type="term" value="P:mitochondrial tRNA methylation"/>
    <property type="evidence" value="ECO:0007669"/>
    <property type="project" value="UniProtKB-ARBA"/>
</dbReference>
<dbReference type="InterPro" id="IPR056743">
    <property type="entry name" value="TRM5-TYW2-like_MTfase"/>
</dbReference>
<dbReference type="GO" id="GO:0005759">
    <property type="term" value="C:mitochondrial matrix"/>
    <property type="evidence" value="ECO:0007669"/>
    <property type="project" value="UniProtKB-SubCell"/>
</dbReference>
<comment type="similarity">
    <text evidence="10">Belongs to the TRM5 / TYW2 family.</text>
</comment>
<protein>
    <recommendedName>
        <fullName evidence="10">tRNA (guanine(37)-N1)-methyltransferase</fullName>
        <ecNumber evidence="10">2.1.1.228</ecNumber>
    </recommendedName>
    <alternativeName>
        <fullName evidence="10">M1G-methyltransferase</fullName>
    </alternativeName>
    <alternativeName>
        <fullName evidence="10">tRNA [GM37] methyltransferase</fullName>
    </alternativeName>
    <alternativeName>
        <fullName evidence="10">tRNA methyltransferase 5</fullName>
    </alternativeName>
</protein>
<dbReference type="Pfam" id="PF25133">
    <property type="entry name" value="TYW2_N_2"/>
    <property type="match status" value="1"/>
</dbReference>
<gene>
    <name evidence="10" type="primary">TRM5</name>
    <name evidence="13" type="ORF">PCON_06313</name>
</gene>
<feature type="binding site" evidence="10">
    <location>
        <position position="234"/>
    </location>
    <ligand>
        <name>S-adenosyl-L-methionine</name>
        <dbReference type="ChEBI" id="CHEBI:59789"/>
    </ligand>
</feature>
<dbReference type="Gene3D" id="3.40.50.150">
    <property type="entry name" value="Vaccinia Virus protein VP39"/>
    <property type="match status" value="1"/>
</dbReference>
<dbReference type="InterPro" id="IPR029063">
    <property type="entry name" value="SAM-dependent_MTases_sf"/>
</dbReference>
<evidence type="ECO:0000256" key="10">
    <source>
        <dbReference type="HAMAP-Rule" id="MF_03152"/>
    </source>
</evidence>
<keyword evidence="5 10" id="KW-0949">S-adenosyl-L-methionine</keyword>
<dbReference type="PANTHER" id="PTHR23245">
    <property type="entry name" value="TRNA METHYLTRANSFERASE"/>
    <property type="match status" value="1"/>
</dbReference>
<evidence type="ECO:0000256" key="2">
    <source>
        <dbReference type="ARBA" id="ARBA00022490"/>
    </source>
</evidence>
<dbReference type="Proteomes" id="UP000018144">
    <property type="component" value="Unassembled WGS sequence"/>
</dbReference>
<comment type="function">
    <text evidence="10">Specifically methylates the N1 position of guanosine-37 in various cytoplasmic and mitochondrial tRNAs. Methylation is not dependent on the nature of the nucleoside 5' of the target nucleoside. This is the first step in the biosynthesis of wybutosine (yW), a modified base adjacent to the anticodon of tRNAs and required for accurate decoding.</text>
</comment>
<dbReference type="eggNOG" id="KOG2078">
    <property type="taxonomic scope" value="Eukaryota"/>
</dbReference>
<evidence type="ECO:0000313" key="14">
    <source>
        <dbReference type="Proteomes" id="UP000018144"/>
    </source>
</evidence>
<dbReference type="InterPro" id="IPR030382">
    <property type="entry name" value="MeTrfase_TRM5/TYW2"/>
</dbReference>
<feature type="binding site" evidence="10">
    <location>
        <begin position="272"/>
        <end position="273"/>
    </location>
    <ligand>
        <name>S-adenosyl-L-methionine</name>
        <dbReference type="ChEBI" id="CHEBI:59789"/>
    </ligand>
</feature>
<dbReference type="InterPro" id="IPR056744">
    <property type="entry name" value="TRM5/TYW2-like_N"/>
</dbReference>
<evidence type="ECO:0000256" key="1">
    <source>
        <dbReference type="ARBA" id="ARBA00009775"/>
    </source>
</evidence>
<evidence type="ECO:0000256" key="4">
    <source>
        <dbReference type="ARBA" id="ARBA00022679"/>
    </source>
</evidence>
<keyword evidence="7 10" id="KW-0496">Mitochondrion</keyword>
<comment type="subcellular location">
    <subcellularLocation>
        <location evidence="10">Mitochondrion matrix</location>
    </subcellularLocation>
    <subcellularLocation>
        <location evidence="10">Nucleus</location>
    </subcellularLocation>
    <subcellularLocation>
        <location evidence="10">Cytoplasm</location>
    </subcellularLocation>
    <text evidence="10">Predominantly in the mitochondria and in the nucleus.</text>
</comment>
<dbReference type="EC" id="2.1.1.228" evidence="10"/>
<sequence>MQISSPPTEEEMQRLFAPPVNRAMQTLDRSFFRRTIPLTAARIFNPKDISQIRRDCAQDLLRVRRIELMPYDPEDPKRKLLLLRPDIDAADPTTASEKTQSLIKNKALELVPYTLEMRYEHWNYDEIVGAVLPEGLDDVPGSFAQAGHLAHLNLRSQYLPYKHLLAQVILDKNPQIRTVVNKLEDVGTHSVFRTFPMEILAGPEDTTVEVKESACNFVFDFAKVYWNTRLSHEHERVVAKFQPGEAVCDVMAGVGPFAIPAGKKGVFVYANDLNPESYKAMLDNVSRNKVGAYVIPHNTDGRAFIRSSIEDLWKRHKDPAMNPAMVPGPPVKYSRSKAAEGIPQPRSEPKKVAVPRTFKHFVMNLPASAVEFLDAYRGCYKGLEEIFEDGTEMPLIHVHTFHRETQERGEEFAEEDILAEIKKYLGTEVPKGEVDVHNVRRVAPNKQMYCASFRLPKKAAFA</sequence>
<evidence type="ECO:0000256" key="6">
    <source>
        <dbReference type="ARBA" id="ARBA00022694"/>
    </source>
</evidence>
<keyword evidence="14" id="KW-1185">Reference proteome</keyword>
<dbReference type="EMBL" id="HF935309">
    <property type="protein sequence ID" value="CCX29652.1"/>
    <property type="molecule type" value="Genomic_DNA"/>
</dbReference>
<dbReference type="FunFam" id="3.30.300.110:FF:000001">
    <property type="entry name" value="tRNA (guanine(37)-N1)-methyltransferase"/>
    <property type="match status" value="1"/>
</dbReference>
<evidence type="ECO:0000256" key="9">
    <source>
        <dbReference type="ARBA" id="ARBA00047783"/>
    </source>
</evidence>
<evidence type="ECO:0000256" key="8">
    <source>
        <dbReference type="ARBA" id="ARBA00023242"/>
    </source>
</evidence>
<evidence type="ECO:0000256" key="11">
    <source>
        <dbReference type="SAM" id="MobiDB-lite"/>
    </source>
</evidence>
<keyword evidence="4 10" id="KW-0808">Transferase</keyword>
<dbReference type="GO" id="GO:0002939">
    <property type="term" value="P:tRNA N1-guanine methylation"/>
    <property type="evidence" value="ECO:0007669"/>
    <property type="project" value="TreeGrafter"/>
</dbReference>
<proteinExistence type="inferred from homology"/>
<accession>U4LDP6</accession>
<evidence type="ECO:0000259" key="12">
    <source>
        <dbReference type="PROSITE" id="PS51684"/>
    </source>
</evidence>
<dbReference type="PANTHER" id="PTHR23245:SF36">
    <property type="entry name" value="TRNA (GUANINE(37)-N1)-METHYLTRANSFERASE"/>
    <property type="match status" value="1"/>
</dbReference>
<dbReference type="OMA" id="VGSHSQF"/>
<dbReference type="GO" id="GO:0005634">
    <property type="term" value="C:nucleus"/>
    <property type="evidence" value="ECO:0007669"/>
    <property type="project" value="UniProtKB-SubCell"/>
</dbReference>
<comment type="subunit">
    <text evidence="10">Monomer.</text>
</comment>
<dbReference type="STRING" id="1076935.U4LDP6"/>
<reference evidence="13 14" key="1">
    <citation type="journal article" date="2013" name="PLoS Genet.">
        <title>The genome and development-dependent transcriptomes of Pyronema confluens: a window into fungal evolution.</title>
        <authorList>
            <person name="Traeger S."/>
            <person name="Altegoer F."/>
            <person name="Freitag M."/>
            <person name="Gabaldon T."/>
            <person name="Kempken F."/>
            <person name="Kumar A."/>
            <person name="Marcet-Houben M."/>
            <person name="Poggeler S."/>
            <person name="Stajich J.E."/>
            <person name="Nowrousian M."/>
        </authorList>
    </citation>
    <scope>NUCLEOTIDE SEQUENCE [LARGE SCALE GENOMIC DNA]</scope>
    <source>
        <strain evidence="14">CBS 100304</strain>
        <tissue evidence="13">Vegetative mycelium</tissue>
    </source>
</reference>
<dbReference type="SUPFAM" id="SSF53335">
    <property type="entry name" value="S-adenosyl-L-methionine-dependent methyltransferases"/>
    <property type="match status" value="1"/>
</dbReference>
<dbReference type="Pfam" id="PF02475">
    <property type="entry name" value="TRM5-TYW2_MTfase"/>
    <property type="match status" value="1"/>
</dbReference>
<feature type="region of interest" description="Disordered" evidence="11">
    <location>
        <begin position="320"/>
        <end position="350"/>
    </location>
</feature>
<evidence type="ECO:0000256" key="5">
    <source>
        <dbReference type="ARBA" id="ARBA00022691"/>
    </source>
</evidence>
<comment type="similarity">
    <text evidence="1">Belongs to the class I-like SAM-binding methyltransferase superfamily. TRM5/TYW2 family.</text>
</comment>
<dbReference type="HAMAP" id="MF_03152">
    <property type="entry name" value="TRM5"/>
    <property type="match status" value="1"/>
</dbReference>
<keyword evidence="8 10" id="KW-0539">Nucleus</keyword>
<name>U4LDP6_PYROM</name>
<dbReference type="OrthoDB" id="408788at2759"/>
<evidence type="ECO:0000256" key="7">
    <source>
        <dbReference type="ARBA" id="ARBA00023128"/>
    </source>
</evidence>
<organism evidence="13 14">
    <name type="scientific">Pyronema omphalodes (strain CBS 100304)</name>
    <name type="common">Pyronema confluens</name>
    <dbReference type="NCBI Taxonomy" id="1076935"/>
    <lineage>
        <taxon>Eukaryota</taxon>
        <taxon>Fungi</taxon>
        <taxon>Dikarya</taxon>
        <taxon>Ascomycota</taxon>
        <taxon>Pezizomycotina</taxon>
        <taxon>Pezizomycetes</taxon>
        <taxon>Pezizales</taxon>
        <taxon>Pyronemataceae</taxon>
        <taxon>Pyronema</taxon>
    </lineage>
</organism>
<dbReference type="AlphaFoldDB" id="U4LDP6"/>
<dbReference type="GO" id="GO:0052906">
    <property type="term" value="F:tRNA (guanine(37)-N1)-methyltransferase activity"/>
    <property type="evidence" value="ECO:0007669"/>
    <property type="project" value="UniProtKB-UniRule"/>
</dbReference>
<feature type="binding site" evidence="10">
    <location>
        <position position="364"/>
    </location>
    <ligand>
        <name>S-adenosyl-L-methionine</name>
        <dbReference type="ChEBI" id="CHEBI:59789"/>
    </ligand>
</feature>
<keyword evidence="3 10" id="KW-0489">Methyltransferase</keyword>
<dbReference type="InterPro" id="IPR025792">
    <property type="entry name" value="tRNA_Gua_MeTrfase_euk"/>
</dbReference>
<feature type="binding site" evidence="10">
    <location>
        <begin position="300"/>
        <end position="301"/>
    </location>
    <ligand>
        <name>S-adenosyl-L-methionine</name>
        <dbReference type="ChEBI" id="CHEBI:59789"/>
    </ligand>
</feature>
<evidence type="ECO:0000313" key="13">
    <source>
        <dbReference type="EMBL" id="CCX29652.1"/>
    </source>
</evidence>
<feature type="domain" description="SAM-dependent methyltransferase TRM5/TYW2-type" evidence="12">
    <location>
        <begin position="143"/>
        <end position="457"/>
    </location>
</feature>
<keyword evidence="2 10" id="KW-0963">Cytoplasm</keyword>
<evidence type="ECO:0000256" key="3">
    <source>
        <dbReference type="ARBA" id="ARBA00022603"/>
    </source>
</evidence>
<comment type="catalytic activity">
    <reaction evidence="9 10">
        <text>guanosine(37) in tRNA + S-adenosyl-L-methionine = N(1)-methylguanosine(37) in tRNA + S-adenosyl-L-homocysteine + H(+)</text>
        <dbReference type="Rhea" id="RHEA:36899"/>
        <dbReference type="Rhea" id="RHEA-COMP:10145"/>
        <dbReference type="Rhea" id="RHEA-COMP:10147"/>
        <dbReference type="ChEBI" id="CHEBI:15378"/>
        <dbReference type="ChEBI" id="CHEBI:57856"/>
        <dbReference type="ChEBI" id="CHEBI:59789"/>
        <dbReference type="ChEBI" id="CHEBI:73542"/>
        <dbReference type="ChEBI" id="CHEBI:74269"/>
        <dbReference type="EC" id="2.1.1.228"/>
    </reaction>
</comment>
<keyword evidence="6 10" id="KW-0819">tRNA processing</keyword>